<dbReference type="GO" id="GO:0008691">
    <property type="term" value="F:3-hydroxybutyryl-CoA dehydrogenase activity"/>
    <property type="evidence" value="ECO:0007669"/>
    <property type="project" value="TreeGrafter"/>
</dbReference>
<organism evidence="9 10">
    <name type="scientific">Butyricicoccus pullicaecorum</name>
    <dbReference type="NCBI Taxonomy" id="501571"/>
    <lineage>
        <taxon>Bacteria</taxon>
        <taxon>Bacillati</taxon>
        <taxon>Bacillota</taxon>
        <taxon>Clostridia</taxon>
        <taxon>Eubacteriales</taxon>
        <taxon>Butyricicoccaceae</taxon>
        <taxon>Butyricicoccus</taxon>
    </lineage>
</organism>
<dbReference type="Proteomes" id="UP000195897">
    <property type="component" value="Unassembled WGS sequence"/>
</dbReference>
<comment type="caution">
    <text evidence="9">The sequence shown here is derived from an EMBL/GenBank/DDBJ whole genome shotgun (WGS) entry which is preliminary data.</text>
</comment>
<dbReference type="SUPFAM" id="SSF48179">
    <property type="entry name" value="6-phosphogluconate dehydrogenase C-terminal domain-like"/>
    <property type="match status" value="1"/>
</dbReference>
<dbReference type="EMBL" id="NFKK01000003">
    <property type="protein sequence ID" value="OUP53611.1"/>
    <property type="molecule type" value="Genomic_DNA"/>
</dbReference>
<feature type="domain" description="3-hydroxyacyl-CoA dehydrogenase NAD binding" evidence="8">
    <location>
        <begin position="2"/>
        <end position="182"/>
    </location>
</feature>
<dbReference type="GO" id="GO:0006635">
    <property type="term" value="P:fatty acid beta-oxidation"/>
    <property type="evidence" value="ECO:0007669"/>
    <property type="project" value="TreeGrafter"/>
</dbReference>
<dbReference type="GO" id="GO:0070403">
    <property type="term" value="F:NAD+ binding"/>
    <property type="evidence" value="ECO:0007669"/>
    <property type="project" value="InterPro"/>
</dbReference>
<evidence type="ECO:0000259" key="7">
    <source>
        <dbReference type="Pfam" id="PF00725"/>
    </source>
</evidence>
<name>A0A1Y4LFI2_9FIRM</name>
<evidence type="ECO:0000256" key="3">
    <source>
        <dbReference type="ARBA" id="ARBA00023002"/>
    </source>
</evidence>
<proteinExistence type="inferred from homology"/>
<dbReference type="Pfam" id="PF02737">
    <property type="entry name" value="3HCDH_N"/>
    <property type="match status" value="1"/>
</dbReference>
<evidence type="ECO:0000256" key="2">
    <source>
        <dbReference type="ARBA" id="ARBA00009463"/>
    </source>
</evidence>
<dbReference type="InterPro" id="IPR013328">
    <property type="entry name" value="6PGD_dom2"/>
</dbReference>
<feature type="binding site" evidence="6">
    <location>
        <position position="142"/>
    </location>
    <ligand>
        <name>NAD(+)</name>
        <dbReference type="ChEBI" id="CHEBI:57540"/>
    </ligand>
</feature>
<feature type="binding site" evidence="6">
    <location>
        <position position="30"/>
    </location>
    <ligand>
        <name>NAD(+)</name>
        <dbReference type="ChEBI" id="CHEBI:57540"/>
    </ligand>
</feature>
<accession>A0A1Y4LFI2</accession>
<keyword evidence="6" id="KW-0520">NAD</keyword>
<evidence type="ECO:0000256" key="6">
    <source>
        <dbReference type="PIRSR" id="PIRSR000105-2"/>
    </source>
</evidence>
<dbReference type="Gene3D" id="1.10.1040.10">
    <property type="entry name" value="N-(1-d-carboxylethyl)-l-norvaline Dehydrogenase, domain 2"/>
    <property type="match status" value="1"/>
</dbReference>
<feature type="site" description="Important for catalytic activity" evidence="5">
    <location>
        <position position="139"/>
    </location>
</feature>
<dbReference type="RefSeq" id="WP_087370745.1">
    <property type="nucleotide sequence ID" value="NZ_NFKK01000003.1"/>
</dbReference>
<dbReference type="PANTHER" id="PTHR48075">
    <property type="entry name" value="3-HYDROXYACYL-COA DEHYDROGENASE FAMILY PROTEIN"/>
    <property type="match status" value="1"/>
</dbReference>
<feature type="binding site" evidence="6">
    <location>
        <position position="273"/>
    </location>
    <ligand>
        <name>NAD(+)</name>
        <dbReference type="ChEBI" id="CHEBI:57540"/>
    </ligand>
</feature>
<dbReference type="Pfam" id="PF00725">
    <property type="entry name" value="3HCDH"/>
    <property type="match status" value="1"/>
</dbReference>
<dbReference type="Gene3D" id="3.40.50.720">
    <property type="entry name" value="NAD(P)-binding Rossmann-like Domain"/>
    <property type="match status" value="1"/>
</dbReference>
<dbReference type="InterPro" id="IPR006176">
    <property type="entry name" value="3-OHacyl-CoA_DH_NAD-bd"/>
</dbReference>
<dbReference type="InterPro" id="IPR006108">
    <property type="entry name" value="3HC_DH_C"/>
</dbReference>
<evidence type="ECO:0000313" key="9">
    <source>
        <dbReference type="EMBL" id="OUP53611.1"/>
    </source>
</evidence>
<dbReference type="PROSITE" id="PS00067">
    <property type="entry name" value="3HCDH"/>
    <property type="match status" value="1"/>
</dbReference>
<dbReference type="SUPFAM" id="SSF51735">
    <property type="entry name" value="NAD(P)-binding Rossmann-fold domains"/>
    <property type="match status" value="1"/>
</dbReference>
<dbReference type="InterPro" id="IPR008927">
    <property type="entry name" value="6-PGluconate_DH-like_C_sf"/>
</dbReference>
<feature type="binding site" evidence="6">
    <location>
        <position position="95"/>
    </location>
    <ligand>
        <name>NAD(+)</name>
        <dbReference type="ChEBI" id="CHEBI:57540"/>
    </ligand>
</feature>
<evidence type="ECO:0000256" key="1">
    <source>
        <dbReference type="ARBA" id="ARBA00005086"/>
    </source>
</evidence>
<sequence>MKVCVFGAGNMGARIAEVFLTHDHEVTMVDIKDEFLAGGVKRIEGDLNFLVRKEKMTAERVADLLGNHLKTSTDRNVASDADFVIEVILENMELKKDLLRDLDKICPEHTIFASNTSALSITEMAASIPHRSDKFIGCHFFNPAQIMKLVEVTRAMQTSDETFKFAYDLMTSLDKIPVAVHEGPGFVVNRILIPMMNEAIGIYADGLASPSDIDIAMQNGAGMKSGPLHTADLVGHDVNLAIMETLYRETGDPKYRPHPLLRKMVRAGWLGQKTGKGFFTYDGPFGKEVPGGDLTVR</sequence>
<comment type="pathway">
    <text evidence="1">Lipid metabolism; butanoate metabolism.</text>
</comment>
<feature type="binding site" evidence="6">
    <location>
        <position position="90"/>
    </location>
    <ligand>
        <name>NAD(+)</name>
        <dbReference type="ChEBI" id="CHEBI:57540"/>
    </ligand>
</feature>
<feature type="binding site" evidence="6">
    <location>
        <begin position="7"/>
        <end position="12"/>
    </location>
    <ligand>
        <name>NAD(+)</name>
        <dbReference type="ChEBI" id="CHEBI:57540"/>
    </ligand>
</feature>
<keyword evidence="3" id="KW-0560">Oxidoreductase</keyword>
<comment type="similarity">
    <text evidence="2">Belongs to the 3-hydroxyacyl-CoA dehydrogenase family.</text>
</comment>
<feature type="domain" description="3-hydroxyacyl-CoA dehydrogenase C-terminal" evidence="7">
    <location>
        <begin position="185"/>
        <end position="281"/>
    </location>
</feature>
<protein>
    <recommendedName>
        <fullName evidence="4">3-hydroxybutyryl-CoA dehydrogenase</fullName>
    </recommendedName>
</protein>
<gene>
    <name evidence="9" type="ORF">B5F17_03225</name>
</gene>
<dbReference type="UniPathway" id="UPA00863"/>
<evidence type="ECO:0000259" key="8">
    <source>
        <dbReference type="Pfam" id="PF02737"/>
    </source>
</evidence>
<evidence type="ECO:0000313" key="10">
    <source>
        <dbReference type="Proteomes" id="UP000195897"/>
    </source>
</evidence>
<dbReference type="AlphaFoldDB" id="A0A1Y4LFI2"/>
<dbReference type="InterPro" id="IPR006180">
    <property type="entry name" value="3-OHacyl-CoA_DH_CS"/>
</dbReference>
<dbReference type="FunFam" id="3.40.50.720:FF:000009">
    <property type="entry name" value="Fatty oxidation complex, alpha subunit"/>
    <property type="match status" value="1"/>
</dbReference>
<evidence type="ECO:0000256" key="5">
    <source>
        <dbReference type="PIRSR" id="PIRSR000105-1"/>
    </source>
</evidence>
<feature type="binding site" evidence="6">
    <location>
        <position position="117"/>
    </location>
    <ligand>
        <name>NAD(+)</name>
        <dbReference type="ChEBI" id="CHEBI:57540"/>
    </ligand>
</feature>
<dbReference type="PIRSF" id="PIRSF000105">
    <property type="entry name" value="HCDH"/>
    <property type="match status" value="1"/>
</dbReference>
<dbReference type="InterPro" id="IPR022694">
    <property type="entry name" value="3-OHacyl-CoA_DH"/>
</dbReference>
<dbReference type="PANTHER" id="PTHR48075:SF5">
    <property type="entry name" value="3-HYDROXYBUTYRYL-COA DEHYDROGENASE"/>
    <property type="match status" value="1"/>
</dbReference>
<reference evidence="10" key="1">
    <citation type="submission" date="2017-04" db="EMBL/GenBank/DDBJ databases">
        <title>Function of individual gut microbiota members based on whole genome sequencing of pure cultures obtained from chicken caecum.</title>
        <authorList>
            <person name="Medvecky M."/>
            <person name="Cejkova D."/>
            <person name="Polansky O."/>
            <person name="Karasova D."/>
            <person name="Kubasova T."/>
            <person name="Cizek A."/>
            <person name="Rychlik I."/>
        </authorList>
    </citation>
    <scope>NUCLEOTIDE SEQUENCE [LARGE SCALE GENOMIC DNA]</scope>
    <source>
        <strain evidence="10">An180</strain>
    </source>
</reference>
<dbReference type="GO" id="GO:0019605">
    <property type="term" value="P:butyrate metabolic process"/>
    <property type="evidence" value="ECO:0007669"/>
    <property type="project" value="UniProtKB-UniPathway"/>
</dbReference>
<evidence type="ECO:0000256" key="4">
    <source>
        <dbReference type="ARBA" id="ARBA00067747"/>
    </source>
</evidence>
<dbReference type="InterPro" id="IPR036291">
    <property type="entry name" value="NAD(P)-bd_dom_sf"/>
</dbReference>